<reference evidence="3 4" key="1">
    <citation type="submission" date="2019-04" db="EMBL/GenBank/DDBJ databases">
        <title>Chromosome genome assembly for Takifugu flavidus.</title>
        <authorList>
            <person name="Xiao S."/>
        </authorList>
    </citation>
    <scope>NUCLEOTIDE SEQUENCE [LARGE SCALE GENOMIC DNA]</scope>
    <source>
        <strain evidence="3">HTHZ2018</strain>
        <tissue evidence="3">Muscle</tissue>
    </source>
</reference>
<gene>
    <name evidence="3" type="ORF">D4764_01G0018680</name>
</gene>
<dbReference type="Proteomes" id="UP000324091">
    <property type="component" value="Chromosome 1"/>
</dbReference>
<name>A0A5C6PRB5_9TELE</name>
<evidence type="ECO:0000256" key="1">
    <source>
        <dbReference type="SAM" id="MobiDB-lite"/>
    </source>
</evidence>
<sequence>MALQTKLVLATLTMNLLMWVYILCMSWQTSCVTPRQTVSIQRGSSGSLESMKLSDQQIKVDSRTTATPAYVKSSGPRQHTEHRAREQEVQNVSRSTPRSRGANQTRIEVPVKKPQQPTQETRTTDPPFIGDTYMSEEIPPQTKITSCVMPGIWDMAIHLEDIVVHGANATMHMKSLQSVHCSDWA</sequence>
<protein>
    <submittedName>
        <fullName evidence="3">Uncharacterized protein</fullName>
    </submittedName>
</protein>
<feature type="compositionally biased region" description="Polar residues" evidence="1">
    <location>
        <begin position="89"/>
        <end position="106"/>
    </location>
</feature>
<proteinExistence type="predicted"/>
<accession>A0A5C6PRB5</accession>
<evidence type="ECO:0000256" key="2">
    <source>
        <dbReference type="SAM" id="Phobius"/>
    </source>
</evidence>
<keyword evidence="2" id="KW-0472">Membrane</keyword>
<keyword evidence="2" id="KW-1133">Transmembrane helix</keyword>
<feature type="compositionally biased region" description="Basic and acidic residues" evidence="1">
    <location>
        <begin position="78"/>
        <end position="88"/>
    </location>
</feature>
<feature type="region of interest" description="Disordered" evidence="1">
    <location>
        <begin position="41"/>
        <end position="134"/>
    </location>
</feature>
<comment type="caution">
    <text evidence="3">The sequence shown here is derived from an EMBL/GenBank/DDBJ whole genome shotgun (WGS) entry which is preliminary data.</text>
</comment>
<dbReference type="EMBL" id="RHFK02000001">
    <property type="protein sequence ID" value="TWW82053.1"/>
    <property type="molecule type" value="Genomic_DNA"/>
</dbReference>
<evidence type="ECO:0000313" key="3">
    <source>
        <dbReference type="EMBL" id="TWW82053.1"/>
    </source>
</evidence>
<organism evidence="3 4">
    <name type="scientific">Takifugu flavidus</name>
    <name type="common">sansaifugu</name>
    <dbReference type="NCBI Taxonomy" id="433684"/>
    <lineage>
        <taxon>Eukaryota</taxon>
        <taxon>Metazoa</taxon>
        <taxon>Chordata</taxon>
        <taxon>Craniata</taxon>
        <taxon>Vertebrata</taxon>
        <taxon>Euteleostomi</taxon>
        <taxon>Actinopterygii</taxon>
        <taxon>Neopterygii</taxon>
        <taxon>Teleostei</taxon>
        <taxon>Neoteleostei</taxon>
        <taxon>Acanthomorphata</taxon>
        <taxon>Eupercaria</taxon>
        <taxon>Tetraodontiformes</taxon>
        <taxon>Tetradontoidea</taxon>
        <taxon>Tetraodontidae</taxon>
        <taxon>Takifugu</taxon>
    </lineage>
</organism>
<feature type="transmembrane region" description="Helical" evidence="2">
    <location>
        <begin position="7"/>
        <end position="28"/>
    </location>
</feature>
<feature type="compositionally biased region" description="Polar residues" evidence="1">
    <location>
        <begin position="41"/>
        <end position="67"/>
    </location>
</feature>
<evidence type="ECO:0000313" key="4">
    <source>
        <dbReference type="Proteomes" id="UP000324091"/>
    </source>
</evidence>
<dbReference type="AlphaFoldDB" id="A0A5C6PRB5"/>
<keyword evidence="4" id="KW-1185">Reference proteome</keyword>
<keyword evidence="2" id="KW-0812">Transmembrane</keyword>